<dbReference type="Proteomes" id="UP000002805">
    <property type="component" value="Chromosome"/>
</dbReference>
<dbReference type="EMBL" id="CM000950">
    <property type="protein sequence ID" value="EFH30802.1"/>
    <property type="molecule type" value="Genomic_DNA"/>
</dbReference>
<evidence type="ECO:0000313" key="3">
    <source>
        <dbReference type="EMBL" id="EFH30802.1"/>
    </source>
</evidence>
<organism evidence="3 4">
    <name type="scientific">Streptomyces pristinaespiralis (strain ATCC 25486 / DSM 40338 / CBS 914.69 / JCM 4507 / KCC S-0507 / NBRC 13074 / NRRL 2958 / 5647)</name>
    <dbReference type="NCBI Taxonomy" id="457429"/>
    <lineage>
        <taxon>Bacteria</taxon>
        <taxon>Bacillati</taxon>
        <taxon>Actinomycetota</taxon>
        <taxon>Actinomycetes</taxon>
        <taxon>Kitasatosporales</taxon>
        <taxon>Streptomycetaceae</taxon>
        <taxon>Streptomyces</taxon>
    </lineage>
</organism>
<sequence length="126" mass="14367">MGADMTAESPEVPESSISDEEWARFQLESEGPARLAAPKEPSARARMVTERLRRADEEAARQQGRLRRWARRGKPVEARPDGWREWPGRPRPVKRRSRARGFVWAGVVVVLVLLALNPGRFLAWLT</sequence>
<evidence type="ECO:0000313" key="4">
    <source>
        <dbReference type="Proteomes" id="UP000002805"/>
    </source>
</evidence>
<feature type="transmembrane region" description="Helical" evidence="2">
    <location>
        <begin position="101"/>
        <end position="123"/>
    </location>
</feature>
<feature type="compositionally biased region" description="Basic residues" evidence="1">
    <location>
        <begin position="64"/>
        <end position="73"/>
    </location>
</feature>
<accession>D6X9F6</accession>
<proteinExistence type="predicted"/>
<dbReference type="eggNOG" id="ENOG5031V6N">
    <property type="taxonomic scope" value="Bacteria"/>
</dbReference>
<keyword evidence="2" id="KW-1133">Transmembrane helix</keyword>
<reference evidence="4" key="1">
    <citation type="submission" date="2008-02" db="EMBL/GenBank/DDBJ databases">
        <authorList>
            <consortium name="The Broad Institute Genome Sequencing Platform"/>
            <person name="Fischbach M."/>
            <person name="Ward D."/>
            <person name="Young S."/>
            <person name="Jaffe D."/>
            <person name="Gnerre S."/>
            <person name="Berlin A."/>
            <person name="Heiman D."/>
            <person name="Hepburn T."/>
            <person name="Sykes S."/>
            <person name="Alvarado L."/>
            <person name="Kodira C.D."/>
            <person name="Straight P."/>
            <person name="Clardy J."/>
            <person name="Hung D."/>
            <person name="Kolter R."/>
            <person name="Mekalanos J."/>
            <person name="Walker S."/>
            <person name="Walsh C.T."/>
            <person name="Lander E."/>
            <person name="Galagan J."/>
            <person name="Nusbaum C."/>
            <person name="Birren B."/>
        </authorList>
    </citation>
    <scope>NUCLEOTIDE SEQUENCE [LARGE SCALE GENOMIC DNA]</scope>
    <source>
        <strain evidence="4">ATCC 25486 / DSM 40338 / CBS 914.69 / JCM 4507 / NBRC 13074 / NRRL 2958 / 5647</strain>
    </source>
</reference>
<evidence type="ECO:0000256" key="1">
    <source>
        <dbReference type="SAM" id="MobiDB-lite"/>
    </source>
</evidence>
<feature type="region of interest" description="Disordered" evidence="1">
    <location>
        <begin position="53"/>
        <end position="73"/>
    </location>
</feature>
<keyword evidence="2" id="KW-0812">Transmembrane</keyword>
<evidence type="ECO:0000256" key="2">
    <source>
        <dbReference type="SAM" id="Phobius"/>
    </source>
</evidence>
<protein>
    <submittedName>
        <fullName evidence="3">Predicted protein</fullName>
    </submittedName>
</protein>
<dbReference type="AlphaFoldDB" id="D6X9F6"/>
<dbReference type="HOGENOM" id="CLU_1980365_0_0_11"/>
<reference evidence="4" key="2">
    <citation type="submission" date="2009-10" db="EMBL/GenBank/DDBJ databases">
        <title>The genome sequence of Streptomyces pristinaespiralis strain ATCC 25486.</title>
        <authorList>
            <consortium name="The Broad Institute Genome Sequencing Platform"/>
            <consortium name="Broad Institute Microbial Sequencing Center"/>
            <person name="Fischbach M."/>
            <person name="Godfrey P."/>
            <person name="Ward D."/>
            <person name="Young S."/>
            <person name="Zeng Q."/>
            <person name="Koehrsen M."/>
            <person name="Alvarado L."/>
            <person name="Berlin A.M."/>
            <person name="Bochicchio J."/>
            <person name="Borenstein D."/>
            <person name="Chapman S.B."/>
            <person name="Chen Z."/>
            <person name="Engels R."/>
            <person name="Freedman E."/>
            <person name="Gellesch M."/>
            <person name="Goldberg J."/>
            <person name="Griggs A."/>
            <person name="Gujja S."/>
            <person name="Heilman E.R."/>
            <person name="Heiman D.I."/>
            <person name="Hepburn T.A."/>
            <person name="Howarth C."/>
            <person name="Jen D."/>
            <person name="Larson L."/>
            <person name="Lewis B."/>
            <person name="Mehta T."/>
            <person name="Park D."/>
            <person name="Pearson M."/>
            <person name="Richards J."/>
            <person name="Roberts A."/>
            <person name="Saif S."/>
            <person name="Shea T.D."/>
            <person name="Shenoy N."/>
            <person name="Sisk P."/>
            <person name="Stolte C."/>
            <person name="Sykes S.N."/>
            <person name="Thomson T."/>
            <person name="Walk T."/>
            <person name="White J."/>
            <person name="Yandava C."/>
            <person name="Straight P."/>
            <person name="Clardy J."/>
            <person name="Hung D."/>
            <person name="Kolter R."/>
            <person name="Mekalanos J."/>
            <person name="Walker S."/>
            <person name="Walsh C.T."/>
            <person name="Wieland-Brown L.C."/>
            <person name="Haas B."/>
            <person name="Nusbaum C."/>
            <person name="Birren B."/>
        </authorList>
    </citation>
    <scope>NUCLEOTIDE SEQUENCE [LARGE SCALE GENOMIC DNA]</scope>
    <source>
        <strain evidence="4">ATCC 25486 / DSM 40338 / CBS 914.69 / JCM 4507 / NBRC 13074 / NRRL 2958 / 5647</strain>
    </source>
</reference>
<gene>
    <name evidence="3" type="ORF">SSDG_06019</name>
</gene>
<feature type="region of interest" description="Disordered" evidence="1">
    <location>
        <begin position="1"/>
        <end position="21"/>
    </location>
</feature>
<keyword evidence="2" id="KW-0472">Membrane</keyword>
<keyword evidence="4" id="KW-1185">Reference proteome</keyword>
<name>D6X9F6_STRE2</name>